<evidence type="ECO:0000313" key="14">
    <source>
        <dbReference type="EMBL" id="CAF4872313.1"/>
    </source>
</evidence>
<dbReference type="Gene3D" id="1.10.238.10">
    <property type="entry name" value="EF-hand"/>
    <property type="match status" value="3"/>
</dbReference>
<dbReference type="GO" id="GO:0015031">
    <property type="term" value="P:protein transport"/>
    <property type="evidence" value="ECO:0007669"/>
    <property type="project" value="UniProtKB-ARBA"/>
</dbReference>
<proteinExistence type="predicted"/>
<feature type="domain" description="EF-hand" evidence="13">
    <location>
        <begin position="275"/>
        <end position="310"/>
    </location>
</feature>
<evidence type="ECO:0000256" key="8">
    <source>
        <dbReference type="ARBA" id="ARBA00023186"/>
    </source>
</evidence>
<accession>A0A821TD33</accession>
<evidence type="ECO:0000256" key="10">
    <source>
        <dbReference type="ARBA" id="ARBA00063143"/>
    </source>
</evidence>
<comment type="subunit">
    <text evidence="10">Interacts with PCSK6 (immature form including the propeptide); probably involved in the maturation and the secretion of PCSK6.</text>
</comment>
<dbReference type="AlphaFoldDB" id="A0A821TD33"/>
<dbReference type="InterPro" id="IPR018247">
    <property type="entry name" value="EF_Hand_1_Ca_BS"/>
</dbReference>
<evidence type="ECO:0000259" key="13">
    <source>
        <dbReference type="PROSITE" id="PS50222"/>
    </source>
</evidence>
<comment type="caution">
    <text evidence="14">The sequence shown here is derived from an EMBL/GenBank/DDBJ whole genome shotgun (WGS) entry which is preliminary data.</text>
</comment>
<evidence type="ECO:0000256" key="2">
    <source>
        <dbReference type="ARBA" id="ARBA00022723"/>
    </source>
</evidence>
<evidence type="ECO:0000256" key="7">
    <source>
        <dbReference type="ARBA" id="ARBA00023180"/>
    </source>
</evidence>
<gene>
    <name evidence="14" type="ORF">PMACD_LOCUS8873</name>
</gene>
<sequence length="326" mass="37765">MYCQYYVSFVLLLTPNILFCASAAVHSHSLDDPERESDGAYRPRDSEHFNDMGHNVEFDHEAILGSVKEAEEFDKLSPEESKRRLGLMLPKMDLNGDKFIDRDELKKWILNSFINLAREEAEERLTEADEDGDGLVTWSEYLRDSFGVDTEEELNPEDTGDTGMQLVRDEKIMWKTADRNGDGKLDIAEFEVFTNPEEHSVMHPHLVSQALREKDSNGDGMLDFHEYIGERAQHQDKEWVMTERDKYDHELDSNGDGLLDEHEIHRWMIPDNNEIAEEEVSHLFASSDDDHDELLSFEEILQHHHVFVGSEATDFGNDIDRFDDEL</sequence>
<dbReference type="PROSITE" id="PS50222">
    <property type="entry name" value="EF_HAND_2"/>
    <property type="match status" value="3"/>
</dbReference>
<organism evidence="14 15">
    <name type="scientific">Pieris macdunnoughi</name>
    <dbReference type="NCBI Taxonomy" id="345717"/>
    <lineage>
        <taxon>Eukaryota</taxon>
        <taxon>Metazoa</taxon>
        <taxon>Ecdysozoa</taxon>
        <taxon>Arthropoda</taxon>
        <taxon>Hexapoda</taxon>
        <taxon>Insecta</taxon>
        <taxon>Pterygota</taxon>
        <taxon>Neoptera</taxon>
        <taxon>Endopterygota</taxon>
        <taxon>Lepidoptera</taxon>
        <taxon>Glossata</taxon>
        <taxon>Ditrysia</taxon>
        <taxon>Papilionoidea</taxon>
        <taxon>Pieridae</taxon>
        <taxon>Pierinae</taxon>
        <taxon>Pieris</taxon>
    </lineage>
</organism>
<dbReference type="PROSITE" id="PS00018">
    <property type="entry name" value="EF_HAND_1"/>
    <property type="match status" value="5"/>
</dbReference>
<comment type="subcellular location">
    <subcellularLocation>
        <location evidence="1">Endoplasmic reticulum lumen</location>
    </subcellularLocation>
</comment>
<dbReference type="InterPro" id="IPR011992">
    <property type="entry name" value="EF-hand-dom_pair"/>
</dbReference>
<keyword evidence="3 12" id="KW-0732">Signal</keyword>
<dbReference type="OrthoDB" id="293868at2759"/>
<dbReference type="EMBL" id="CAJOBZ010000023">
    <property type="protein sequence ID" value="CAF4872313.1"/>
    <property type="molecule type" value="Genomic_DNA"/>
</dbReference>
<keyword evidence="4" id="KW-0677">Repeat</keyword>
<evidence type="ECO:0000256" key="9">
    <source>
        <dbReference type="ARBA" id="ARBA00056975"/>
    </source>
</evidence>
<dbReference type="CDD" id="cd16227">
    <property type="entry name" value="EFh_CREC_RCN2_like"/>
    <property type="match status" value="1"/>
</dbReference>
<feature type="domain" description="EF-hand" evidence="13">
    <location>
        <begin position="165"/>
        <end position="200"/>
    </location>
</feature>
<evidence type="ECO:0000256" key="1">
    <source>
        <dbReference type="ARBA" id="ARBA00004319"/>
    </source>
</evidence>
<evidence type="ECO:0000313" key="15">
    <source>
        <dbReference type="Proteomes" id="UP000663880"/>
    </source>
</evidence>
<reference evidence="14" key="1">
    <citation type="submission" date="2021-02" db="EMBL/GenBank/DDBJ databases">
        <authorList>
            <person name="Steward A R."/>
        </authorList>
    </citation>
    <scope>NUCLEOTIDE SEQUENCE</scope>
</reference>
<dbReference type="PANTHER" id="PTHR10827:SF95">
    <property type="entry name" value="LD34388P"/>
    <property type="match status" value="1"/>
</dbReference>
<name>A0A821TD33_9NEOP</name>
<dbReference type="SMART" id="SM00054">
    <property type="entry name" value="EFh"/>
    <property type="match status" value="5"/>
</dbReference>
<feature type="chain" id="PRO_5032782102" description="Reticulocalbin-3" evidence="12">
    <location>
        <begin position="24"/>
        <end position="326"/>
    </location>
</feature>
<keyword evidence="15" id="KW-1185">Reference proteome</keyword>
<dbReference type="SUPFAM" id="SSF47473">
    <property type="entry name" value="EF-hand"/>
    <property type="match status" value="2"/>
</dbReference>
<dbReference type="GO" id="GO:0005509">
    <property type="term" value="F:calcium ion binding"/>
    <property type="evidence" value="ECO:0007669"/>
    <property type="project" value="InterPro"/>
</dbReference>
<evidence type="ECO:0000256" key="11">
    <source>
        <dbReference type="ARBA" id="ARBA00072696"/>
    </source>
</evidence>
<dbReference type="PANTHER" id="PTHR10827">
    <property type="entry name" value="RETICULOCALBIN"/>
    <property type="match status" value="1"/>
</dbReference>
<dbReference type="Proteomes" id="UP000663880">
    <property type="component" value="Unassembled WGS sequence"/>
</dbReference>
<dbReference type="GO" id="GO:0005788">
    <property type="term" value="C:endoplasmic reticulum lumen"/>
    <property type="evidence" value="ECO:0007669"/>
    <property type="project" value="UniProtKB-SubCell"/>
</dbReference>
<keyword evidence="6" id="KW-0106">Calcium</keyword>
<keyword evidence="5" id="KW-0256">Endoplasmic reticulum</keyword>
<protein>
    <recommendedName>
        <fullName evidence="11">Reticulocalbin-3</fullName>
    </recommendedName>
</protein>
<dbReference type="Pfam" id="PF13499">
    <property type="entry name" value="EF-hand_7"/>
    <property type="match status" value="3"/>
</dbReference>
<evidence type="ECO:0000256" key="12">
    <source>
        <dbReference type="SAM" id="SignalP"/>
    </source>
</evidence>
<evidence type="ECO:0000256" key="3">
    <source>
        <dbReference type="ARBA" id="ARBA00022729"/>
    </source>
</evidence>
<feature type="domain" description="EF-hand" evidence="13">
    <location>
        <begin position="80"/>
        <end position="115"/>
    </location>
</feature>
<keyword evidence="7" id="KW-0325">Glycoprotein</keyword>
<feature type="signal peptide" evidence="12">
    <location>
        <begin position="1"/>
        <end position="23"/>
    </location>
</feature>
<evidence type="ECO:0000256" key="6">
    <source>
        <dbReference type="ARBA" id="ARBA00022837"/>
    </source>
</evidence>
<evidence type="ECO:0000256" key="4">
    <source>
        <dbReference type="ARBA" id="ARBA00022737"/>
    </source>
</evidence>
<dbReference type="InterPro" id="IPR002048">
    <property type="entry name" value="EF_hand_dom"/>
</dbReference>
<keyword evidence="2" id="KW-0479">Metal-binding</keyword>
<dbReference type="FunFam" id="1.10.238.10:FF:000104">
    <property type="entry name" value="calumenin isoform X1"/>
    <property type="match status" value="1"/>
</dbReference>
<keyword evidence="8" id="KW-0143">Chaperone</keyword>
<evidence type="ECO:0000256" key="5">
    <source>
        <dbReference type="ARBA" id="ARBA00022824"/>
    </source>
</evidence>
<comment type="function">
    <text evidence="9">Probable molecular chaperone assisting protein biosynthesis and transport in the endoplasmic reticulum. Required for the proper biosynthesis and transport of pulmonary surfactant-associated protein A/SP-A, pulmonary surfactant-associated protein D/SP-D and the lipid transporter ABCA3. By regulating both the proper expression and the degradation through the endoplasmic reticulum-associated protein degradation pathway of these proteins plays a crucial role in pulmonary surfactant homeostasis. Has an anti-fibrotic activity by negatively regulating the secretion of type I and type III collagens. This calcium-binding protein also transiently associates with immature PCSK6 and regulates its secretion.</text>
</comment>